<dbReference type="InterPro" id="IPR000873">
    <property type="entry name" value="AMP-dep_synth/lig_dom"/>
</dbReference>
<evidence type="ECO:0000313" key="3">
    <source>
        <dbReference type="EMBL" id="HAN28762.1"/>
    </source>
</evidence>
<protein>
    <submittedName>
        <fullName evidence="3">Long-chain fatty acid--CoA ligase</fullName>
    </submittedName>
</protein>
<gene>
    <name evidence="3" type="ORF">DCP75_13770</name>
</gene>
<sequence>LKRDIFAYFPCGIIELYGLTEGIITTLEPEDAEGRWASVGRPLIGTDLRILDEDSRELPHGVAGEIVSRGRISMPGYWRRDDANAEAEYIDAAGLQWLRSGDIGYVDEEGFLYIVDRKKDMILSGGQNVYPQDIEAVLVQHAQVSDVAVIGIPSARWGESPLALVVTTAGATTAEGE</sequence>
<comment type="caution">
    <text evidence="3">The sequence shown here is derived from an EMBL/GenBank/DDBJ whole genome shotgun (WGS) entry which is preliminary data.</text>
</comment>
<dbReference type="InterPro" id="IPR050237">
    <property type="entry name" value="ATP-dep_AMP-bd_enzyme"/>
</dbReference>
<accession>A0A3C1KPX5</accession>
<evidence type="ECO:0000259" key="1">
    <source>
        <dbReference type="Pfam" id="PF00501"/>
    </source>
</evidence>
<evidence type="ECO:0000259" key="2">
    <source>
        <dbReference type="Pfam" id="PF13193"/>
    </source>
</evidence>
<dbReference type="Pfam" id="PF13193">
    <property type="entry name" value="AMP-binding_C"/>
    <property type="match status" value="1"/>
</dbReference>
<feature type="non-terminal residue" evidence="3">
    <location>
        <position position="1"/>
    </location>
</feature>
<organism evidence="3 4">
    <name type="scientific">Haliea salexigens</name>
    <dbReference type="NCBI Taxonomy" id="287487"/>
    <lineage>
        <taxon>Bacteria</taxon>
        <taxon>Pseudomonadati</taxon>
        <taxon>Pseudomonadota</taxon>
        <taxon>Gammaproteobacteria</taxon>
        <taxon>Cellvibrionales</taxon>
        <taxon>Halieaceae</taxon>
        <taxon>Haliea</taxon>
    </lineage>
</organism>
<feature type="non-terminal residue" evidence="3">
    <location>
        <position position="177"/>
    </location>
</feature>
<dbReference type="AlphaFoldDB" id="A0A3C1KPX5"/>
<name>A0A3C1KPX5_9GAMM</name>
<feature type="domain" description="AMP-dependent synthetase/ligase" evidence="1">
    <location>
        <begin position="4"/>
        <end position="78"/>
    </location>
</feature>
<dbReference type="PANTHER" id="PTHR43767:SF1">
    <property type="entry name" value="NONRIBOSOMAL PEPTIDE SYNTHASE PES1 (EUROFUNG)-RELATED"/>
    <property type="match status" value="1"/>
</dbReference>
<dbReference type="Gene3D" id="3.40.50.12780">
    <property type="entry name" value="N-terminal domain of ligase-like"/>
    <property type="match status" value="1"/>
</dbReference>
<dbReference type="PANTHER" id="PTHR43767">
    <property type="entry name" value="LONG-CHAIN-FATTY-ACID--COA LIGASE"/>
    <property type="match status" value="1"/>
</dbReference>
<dbReference type="Pfam" id="PF00501">
    <property type="entry name" value="AMP-binding"/>
    <property type="match status" value="1"/>
</dbReference>
<dbReference type="InterPro" id="IPR042099">
    <property type="entry name" value="ANL_N_sf"/>
</dbReference>
<reference evidence="3 4" key="1">
    <citation type="journal article" date="2018" name="Nat. Biotechnol.">
        <title>A standardized bacterial taxonomy based on genome phylogeny substantially revises the tree of life.</title>
        <authorList>
            <person name="Parks D.H."/>
            <person name="Chuvochina M."/>
            <person name="Waite D.W."/>
            <person name="Rinke C."/>
            <person name="Skarshewski A."/>
            <person name="Chaumeil P.A."/>
            <person name="Hugenholtz P."/>
        </authorList>
    </citation>
    <scope>NUCLEOTIDE SEQUENCE [LARGE SCALE GENOMIC DNA]</scope>
    <source>
        <strain evidence="3">UBA9158</strain>
    </source>
</reference>
<dbReference type="Proteomes" id="UP000259273">
    <property type="component" value="Unassembled WGS sequence"/>
</dbReference>
<dbReference type="SUPFAM" id="SSF56801">
    <property type="entry name" value="Acetyl-CoA synthetase-like"/>
    <property type="match status" value="1"/>
</dbReference>
<keyword evidence="3" id="KW-0436">Ligase</keyword>
<dbReference type="GO" id="GO:0016878">
    <property type="term" value="F:acid-thiol ligase activity"/>
    <property type="evidence" value="ECO:0007669"/>
    <property type="project" value="UniProtKB-ARBA"/>
</dbReference>
<dbReference type="InterPro" id="IPR045851">
    <property type="entry name" value="AMP-bd_C_sf"/>
</dbReference>
<feature type="domain" description="AMP-binding enzyme C-terminal" evidence="2">
    <location>
        <begin position="134"/>
        <end position="171"/>
    </location>
</feature>
<dbReference type="EMBL" id="DMND01000186">
    <property type="protein sequence ID" value="HAN28762.1"/>
    <property type="molecule type" value="Genomic_DNA"/>
</dbReference>
<dbReference type="Gene3D" id="3.30.300.30">
    <property type="match status" value="1"/>
</dbReference>
<dbReference type="STRING" id="1121937.GCA_000423125_02512"/>
<dbReference type="InterPro" id="IPR025110">
    <property type="entry name" value="AMP-bd_C"/>
</dbReference>
<evidence type="ECO:0000313" key="4">
    <source>
        <dbReference type="Proteomes" id="UP000259273"/>
    </source>
</evidence>
<proteinExistence type="predicted"/>